<dbReference type="STRING" id="504798.SAMN05421871_101303"/>
<dbReference type="Gene3D" id="1.20.1290.10">
    <property type="entry name" value="AhpD-like"/>
    <property type="match status" value="1"/>
</dbReference>
<dbReference type="AlphaFoldDB" id="A0A1H0ULU7"/>
<evidence type="ECO:0000313" key="3">
    <source>
        <dbReference type="Proteomes" id="UP000199651"/>
    </source>
</evidence>
<accession>A0A1H0ULU7</accession>
<gene>
    <name evidence="2" type="ORF">SAMN05192558_111278</name>
</gene>
<evidence type="ECO:0000259" key="1">
    <source>
        <dbReference type="Pfam" id="PF02627"/>
    </source>
</evidence>
<keyword evidence="2" id="KW-0575">Peroxidase</keyword>
<dbReference type="SUPFAM" id="SSF69118">
    <property type="entry name" value="AhpD-like"/>
    <property type="match status" value="1"/>
</dbReference>
<dbReference type="NCBIfam" id="TIGR00778">
    <property type="entry name" value="ahpD_dom"/>
    <property type="match status" value="1"/>
</dbReference>
<keyword evidence="2" id="KW-0560">Oxidoreductase</keyword>
<dbReference type="InterPro" id="IPR004675">
    <property type="entry name" value="AhpD_core"/>
</dbReference>
<dbReference type="InterPro" id="IPR003779">
    <property type="entry name" value="CMD-like"/>
</dbReference>
<dbReference type="GO" id="GO:0051920">
    <property type="term" value="F:peroxiredoxin activity"/>
    <property type="evidence" value="ECO:0007669"/>
    <property type="project" value="InterPro"/>
</dbReference>
<dbReference type="OrthoDB" id="5185109at2"/>
<reference evidence="3" key="1">
    <citation type="submission" date="2016-10" db="EMBL/GenBank/DDBJ databases">
        <authorList>
            <person name="Varghese N."/>
            <person name="Submissions S."/>
        </authorList>
    </citation>
    <scope>NUCLEOTIDE SEQUENCE [LARGE SCALE GENOMIC DNA]</scope>
    <source>
        <strain evidence="3">IBRC-M 10655</strain>
    </source>
</reference>
<dbReference type="RefSeq" id="WP_091381983.1">
    <property type="nucleotide sequence ID" value="NZ_FNDV01000001.1"/>
</dbReference>
<dbReference type="Proteomes" id="UP000199651">
    <property type="component" value="Unassembled WGS sequence"/>
</dbReference>
<dbReference type="EMBL" id="FNJB01000011">
    <property type="protein sequence ID" value="SDP66918.1"/>
    <property type="molecule type" value="Genomic_DNA"/>
</dbReference>
<name>A0A1H0ULU7_9PSEU</name>
<organism evidence="2 3">
    <name type="scientific">Actinokineospora alba</name>
    <dbReference type="NCBI Taxonomy" id="504798"/>
    <lineage>
        <taxon>Bacteria</taxon>
        <taxon>Bacillati</taxon>
        <taxon>Actinomycetota</taxon>
        <taxon>Actinomycetes</taxon>
        <taxon>Pseudonocardiales</taxon>
        <taxon>Pseudonocardiaceae</taxon>
        <taxon>Actinokineospora</taxon>
    </lineage>
</organism>
<dbReference type="PANTHER" id="PTHR34846:SF10">
    <property type="entry name" value="CYTOPLASMIC PROTEIN"/>
    <property type="match status" value="1"/>
</dbReference>
<dbReference type="Pfam" id="PF02627">
    <property type="entry name" value="CMD"/>
    <property type="match status" value="1"/>
</dbReference>
<dbReference type="InterPro" id="IPR029032">
    <property type="entry name" value="AhpD-like"/>
</dbReference>
<dbReference type="PANTHER" id="PTHR34846">
    <property type="entry name" value="4-CARBOXYMUCONOLACTONE DECARBOXYLASE FAMILY PROTEIN (AFU_ORTHOLOGUE AFUA_6G11590)"/>
    <property type="match status" value="1"/>
</dbReference>
<evidence type="ECO:0000313" key="2">
    <source>
        <dbReference type="EMBL" id="SDP66918.1"/>
    </source>
</evidence>
<feature type="domain" description="Carboxymuconolactone decarboxylase-like" evidence="1">
    <location>
        <begin position="10"/>
        <end position="95"/>
    </location>
</feature>
<proteinExistence type="predicted"/>
<sequence>MRIQPTTLAPDLYRRLVELHMAVDKQAVEAGVERSLLELVRIRASQLNGCAFCVDMHTTAAVEAGETPRRLHALSVWAGTPFFSDRERAALALAESVTLLSERRVSEEVYQRAEEEFDKDQLAHLIWAITVVNAFNRLAVTAELQPQ</sequence>
<keyword evidence="3" id="KW-1185">Reference proteome</keyword>
<protein>
    <submittedName>
        <fullName evidence="2">Alkylhydroperoxidase AhpD family core domain-containing protein</fullName>
    </submittedName>
</protein>